<keyword evidence="17" id="KW-0378">Hydrolase</keyword>
<evidence type="ECO:0000256" key="15">
    <source>
        <dbReference type="HAMAP-Rule" id="MF_01398"/>
    </source>
</evidence>
<comment type="function">
    <text evidence="12">Component of the F(0) channel, it forms part of the peripheral stalk, linking F(1) to F(0). The b'-subunit is a diverged and duplicated form of b found in plants and photosynthetic bacteria.</text>
</comment>
<evidence type="ECO:0000256" key="11">
    <source>
        <dbReference type="ARBA" id="ARBA00025198"/>
    </source>
</evidence>
<sequence>MNLNATILGQAIAFTIFVLFCMKYVWPPLISAVEKRQNDITESLIFVENAKKDLEIAQVQATDYLRQVKVKAQEIIEEANQHKIALISQAKVEAEIQCQNILEQTQIQINTERKKMYEELRTQICMLALISAEKIIEHSIDKTIHSKIVDKIITEISIE</sequence>
<dbReference type="InterPro" id="IPR005864">
    <property type="entry name" value="ATP_synth_F0_bsu_bac"/>
</dbReference>
<dbReference type="GO" id="GO:0046961">
    <property type="term" value="F:proton-transporting ATPase activity, rotational mechanism"/>
    <property type="evidence" value="ECO:0007669"/>
    <property type="project" value="TreeGrafter"/>
</dbReference>
<keyword evidence="10 15" id="KW-0066">ATP synthesis</keyword>
<dbReference type="GO" id="GO:0012505">
    <property type="term" value="C:endomembrane system"/>
    <property type="evidence" value="ECO:0007669"/>
    <property type="project" value="UniProtKB-SubCell"/>
</dbReference>
<evidence type="ECO:0000256" key="10">
    <source>
        <dbReference type="ARBA" id="ARBA00023310"/>
    </source>
</evidence>
<dbReference type="GO" id="GO:0045259">
    <property type="term" value="C:proton-transporting ATP synthase complex"/>
    <property type="evidence" value="ECO:0007669"/>
    <property type="project" value="UniProtKB-KW"/>
</dbReference>
<keyword evidence="9 15" id="KW-0472">Membrane</keyword>
<keyword evidence="7 15" id="KW-1133">Transmembrane helix</keyword>
<accession>A0A088N120</accession>
<dbReference type="InterPro" id="IPR028987">
    <property type="entry name" value="ATP_synth_B-like_membr_sf"/>
</dbReference>
<evidence type="ECO:0000256" key="9">
    <source>
        <dbReference type="ARBA" id="ARBA00023136"/>
    </source>
</evidence>
<dbReference type="PANTHER" id="PTHR33445">
    <property type="entry name" value="ATP SYNTHASE SUBUNIT B', CHLOROPLASTIC"/>
    <property type="match status" value="1"/>
</dbReference>
<comment type="function">
    <text evidence="11 15">F(1)F(0) ATP synthase produces ATP from ADP in the presence of a proton or sodium gradient. F-type ATPases consist of two structural domains, F(1) containing the extramembraneous catalytic core and F(0) containing the membrane proton channel, linked together by a central stalk and a peripheral stalk. During catalysis, ATP synthesis in the catalytic domain of F(1) is coupled via a rotary mechanism of the central stalk subunits to proton translocation.</text>
</comment>
<dbReference type="NCBIfam" id="NF004411">
    <property type="entry name" value="PRK05759.1-2"/>
    <property type="match status" value="1"/>
</dbReference>
<dbReference type="HAMAP" id="MF_01398">
    <property type="entry name" value="ATP_synth_b_bprime"/>
    <property type="match status" value="1"/>
</dbReference>
<keyword evidence="2 15" id="KW-0813">Transport</keyword>
<dbReference type="KEGG" id="bcib:IM45_337"/>
<name>A0A088N120_9GAMM</name>
<evidence type="ECO:0000256" key="16">
    <source>
        <dbReference type="RuleBase" id="RU003848"/>
    </source>
</evidence>
<dbReference type="CDD" id="cd06503">
    <property type="entry name" value="ATP-synt_Fo_b"/>
    <property type="match status" value="1"/>
</dbReference>
<evidence type="ECO:0000256" key="2">
    <source>
        <dbReference type="ARBA" id="ARBA00022448"/>
    </source>
</evidence>
<dbReference type="InterPro" id="IPR050059">
    <property type="entry name" value="ATP_synthase_B_chain"/>
</dbReference>
<evidence type="ECO:0000256" key="12">
    <source>
        <dbReference type="ARBA" id="ARBA00025614"/>
    </source>
</evidence>
<keyword evidence="6 15" id="KW-0375">Hydrogen ion transport</keyword>
<dbReference type="RefSeq" id="WP_038498044.1">
    <property type="nucleotide sequence ID" value="NZ_CP008985.1"/>
</dbReference>
<keyword evidence="4 15" id="KW-0138">CF(0)</keyword>
<keyword evidence="8 15" id="KW-0406">Ion transport</keyword>
<evidence type="ECO:0000256" key="3">
    <source>
        <dbReference type="ARBA" id="ARBA00022475"/>
    </source>
</evidence>
<reference evidence="17 18" key="1">
    <citation type="journal article" date="2014" name="MBio">
        <title>Differential genome evolution between companion symbionts in an insect-bacterial symbiosis.</title>
        <authorList>
            <person name="Bennett G.M."/>
            <person name="McCutcheon J.P."/>
            <person name="MacDonald B.R."/>
            <person name="Romanovicz D."/>
            <person name="Moran N.A."/>
        </authorList>
    </citation>
    <scope>NUCLEOTIDE SEQUENCE [LARGE SCALE GENOMIC DNA]</scope>
    <source>
        <strain evidence="17 18">BGSS</strain>
    </source>
</reference>
<proteinExistence type="inferred from homology"/>
<dbReference type="GO" id="GO:0046933">
    <property type="term" value="F:proton-transporting ATP synthase activity, rotational mechanism"/>
    <property type="evidence" value="ECO:0007669"/>
    <property type="project" value="UniProtKB-UniRule"/>
</dbReference>
<evidence type="ECO:0000256" key="6">
    <source>
        <dbReference type="ARBA" id="ARBA00022781"/>
    </source>
</evidence>
<comment type="subcellular location">
    <subcellularLocation>
        <location evidence="15">Cell membrane</location>
        <topology evidence="15">Single-pass membrane protein</topology>
    </subcellularLocation>
    <subcellularLocation>
        <location evidence="14">Endomembrane system</location>
        <topology evidence="14">Single-pass membrane protein</topology>
    </subcellularLocation>
</comment>
<evidence type="ECO:0000313" key="18">
    <source>
        <dbReference type="Proteomes" id="UP000067325"/>
    </source>
</evidence>
<dbReference type="SUPFAM" id="SSF81573">
    <property type="entry name" value="F1F0 ATP synthase subunit B, membrane domain"/>
    <property type="match status" value="1"/>
</dbReference>
<dbReference type="AlphaFoldDB" id="A0A088N120"/>
<comment type="similarity">
    <text evidence="1 15 16">Belongs to the ATPase B chain family.</text>
</comment>
<dbReference type="EMBL" id="CP008985">
    <property type="protein sequence ID" value="AIN47051.1"/>
    <property type="molecule type" value="Genomic_DNA"/>
</dbReference>
<organism evidence="17 18">
    <name type="scientific">Candidatus Palibaumannia cicadellinicola</name>
    <dbReference type="NCBI Taxonomy" id="186490"/>
    <lineage>
        <taxon>Bacteria</taxon>
        <taxon>Pseudomonadati</taxon>
        <taxon>Pseudomonadota</taxon>
        <taxon>Gammaproteobacteria</taxon>
        <taxon>Candidatus Palibaumannia</taxon>
    </lineage>
</organism>
<dbReference type="GO" id="GO:0005886">
    <property type="term" value="C:plasma membrane"/>
    <property type="evidence" value="ECO:0007669"/>
    <property type="project" value="UniProtKB-SubCell"/>
</dbReference>
<dbReference type="InterPro" id="IPR002146">
    <property type="entry name" value="ATP_synth_b/b'su_bac/chlpt"/>
</dbReference>
<keyword evidence="3 15" id="KW-1003">Cell membrane</keyword>
<evidence type="ECO:0000256" key="8">
    <source>
        <dbReference type="ARBA" id="ARBA00023065"/>
    </source>
</evidence>
<evidence type="ECO:0000256" key="1">
    <source>
        <dbReference type="ARBA" id="ARBA00005513"/>
    </source>
</evidence>
<dbReference type="Proteomes" id="UP000067325">
    <property type="component" value="Chromosome"/>
</dbReference>
<keyword evidence="5 15" id="KW-0812">Transmembrane</keyword>
<gene>
    <name evidence="15" type="primary">atpF</name>
    <name evidence="17" type="ORF">IM45_337</name>
</gene>
<evidence type="ECO:0000256" key="4">
    <source>
        <dbReference type="ARBA" id="ARBA00022547"/>
    </source>
</evidence>
<dbReference type="Pfam" id="PF00430">
    <property type="entry name" value="ATP-synt_B"/>
    <property type="match status" value="1"/>
</dbReference>
<protein>
    <recommendedName>
        <fullName evidence="15">ATP synthase subunit b</fullName>
    </recommendedName>
    <alternativeName>
        <fullName evidence="15">ATP synthase F(0) sector subunit b</fullName>
    </alternativeName>
    <alternativeName>
        <fullName evidence="15">ATPase subunit I</fullName>
    </alternativeName>
    <alternativeName>
        <fullName evidence="15">F-type ATPase subunit b</fullName>
        <shortName evidence="15">F-ATPase subunit b</shortName>
    </alternativeName>
</protein>
<dbReference type="OrthoDB" id="9788020at2"/>
<evidence type="ECO:0000256" key="13">
    <source>
        <dbReference type="ARBA" id="ARBA00026054"/>
    </source>
</evidence>
<dbReference type="NCBIfam" id="NF004413">
    <property type="entry name" value="PRK05759.1-4"/>
    <property type="match status" value="1"/>
</dbReference>
<evidence type="ECO:0000256" key="5">
    <source>
        <dbReference type="ARBA" id="ARBA00022692"/>
    </source>
</evidence>
<dbReference type="NCBIfam" id="TIGR01144">
    <property type="entry name" value="ATP_synt_b"/>
    <property type="match status" value="1"/>
</dbReference>
<dbReference type="eggNOG" id="COG0711">
    <property type="taxonomic scope" value="Bacteria"/>
</dbReference>
<comment type="subunit">
    <text evidence="15">F-type ATPases have 2 components, F(1) - the catalytic core - and F(0) - the membrane proton channel. F(1) has five subunits: alpha(3), beta(3), gamma(1), delta(1), epsilon(1). F(0) has three main subunits: a(1), b(2) and c(10-14). The alpha and beta chains form an alternating ring which encloses part of the gamma chain. F(1) is attached to F(0) by a central stalk formed by the gamma and epsilon chains, while a peripheral stalk is formed by the delta and b chains.</text>
</comment>
<feature type="transmembrane region" description="Helical" evidence="15">
    <location>
        <begin position="6"/>
        <end position="26"/>
    </location>
</feature>
<evidence type="ECO:0000256" key="7">
    <source>
        <dbReference type="ARBA" id="ARBA00022989"/>
    </source>
</evidence>
<comment type="subunit">
    <text evidence="13">F-type ATPases have 2 components, F(1) - the catalytic core - and F(0) - the membrane proton channel. F(1) has five subunits: alpha(3), beta(3), gamma(1), delta(1), epsilon(1). F(0) has four main subunits: a(1), b(2) and c(10-14). The alpha and beta chains form an alternating ring which encloses part of the gamma chain. F(1) is attached to F(0) by a central stalk formed by the gamma and epsilon chains, while a peripheral stalk is formed by the delta and b chains.</text>
</comment>
<evidence type="ECO:0000313" key="17">
    <source>
        <dbReference type="EMBL" id="AIN47051.1"/>
    </source>
</evidence>
<dbReference type="GO" id="GO:0016787">
    <property type="term" value="F:hydrolase activity"/>
    <property type="evidence" value="ECO:0007669"/>
    <property type="project" value="UniProtKB-KW"/>
</dbReference>
<dbReference type="PANTHER" id="PTHR33445:SF1">
    <property type="entry name" value="ATP SYNTHASE SUBUNIT B"/>
    <property type="match status" value="1"/>
</dbReference>
<dbReference type="Gene3D" id="6.10.250.1580">
    <property type="match status" value="1"/>
</dbReference>
<evidence type="ECO:0000256" key="14">
    <source>
        <dbReference type="ARBA" id="ARBA00037847"/>
    </source>
</evidence>